<organism evidence="1 2">
    <name type="scientific">Rhododendron griersonianum</name>
    <dbReference type="NCBI Taxonomy" id="479676"/>
    <lineage>
        <taxon>Eukaryota</taxon>
        <taxon>Viridiplantae</taxon>
        <taxon>Streptophyta</taxon>
        <taxon>Embryophyta</taxon>
        <taxon>Tracheophyta</taxon>
        <taxon>Spermatophyta</taxon>
        <taxon>Magnoliopsida</taxon>
        <taxon>eudicotyledons</taxon>
        <taxon>Gunneridae</taxon>
        <taxon>Pentapetalae</taxon>
        <taxon>asterids</taxon>
        <taxon>Ericales</taxon>
        <taxon>Ericaceae</taxon>
        <taxon>Ericoideae</taxon>
        <taxon>Rhodoreae</taxon>
        <taxon>Rhododendron</taxon>
    </lineage>
</organism>
<proteinExistence type="predicted"/>
<dbReference type="Proteomes" id="UP000823749">
    <property type="component" value="Chromosome 13"/>
</dbReference>
<accession>A0AAV6HMQ6</accession>
<keyword evidence="2" id="KW-1185">Reference proteome</keyword>
<evidence type="ECO:0000313" key="1">
    <source>
        <dbReference type="EMBL" id="KAG5515344.1"/>
    </source>
</evidence>
<sequence length="135" mass="15177">MDWDLLVTIMVDIPMCFCDHLSGGFTGNSIEDGVGVTLILLKTTDKWIVRFCSCSLALPIEAFMNSRDGNGAIHDHHCVLDLGALLRNKEKNTALYCPHMDALLSHMQPNCHLQGEMIERKEIHPLCFEVLRVLI</sequence>
<gene>
    <name evidence="1" type="ORF">RHGRI_036406</name>
</gene>
<evidence type="ECO:0000313" key="2">
    <source>
        <dbReference type="Proteomes" id="UP000823749"/>
    </source>
</evidence>
<protein>
    <submittedName>
        <fullName evidence="1">Uncharacterized protein</fullName>
    </submittedName>
</protein>
<name>A0AAV6HMQ6_9ERIC</name>
<comment type="caution">
    <text evidence="1">The sequence shown here is derived from an EMBL/GenBank/DDBJ whole genome shotgun (WGS) entry which is preliminary data.</text>
</comment>
<dbReference type="AlphaFoldDB" id="A0AAV6HMQ6"/>
<dbReference type="EMBL" id="JACTNZ010000013">
    <property type="protein sequence ID" value="KAG5515344.1"/>
    <property type="molecule type" value="Genomic_DNA"/>
</dbReference>
<reference evidence="1 2" key="1">
    <citation type="submission" date="2020-08" db="EMBL/GenBank/DDBJ databases">
        <title>Plant Genome Project.</title>
        <authorList>
            <person name="Zhang R.-G."/>
        </authorList>
    </citation>
    <scope>NUCLEOTIDE SEQUENCE [LARGE SCALE GENOMIC DNA]</scope>
    <source>
        <strain evidence="1">WSP0</strain>
        <tissue evidence="1">Leaf</tissue>
    </source>
</reference>